<dbReference type="Pfam" id="PF17164">
    <property type="entry name" value="DUF5122"/>
    <property type="match status" value="12"/>
</dbReference>
<proteinExistence type="predicted"/>
<dbReference type="GO" id="GO:0016020">
    <property type="term" value="C:membrane"/>
    <property type="evidence" value="ECO:0007669"/>
    <property type="project" value="InterPro"/>
</dbReference>
<dbReference type="OrthoDB" id="9805017at2"/>
<evidence type="ECO:0000256" key="1">
    <source>
        <dbReference type="ARBA" id="ARBA00022729"/>
    </source>
</evidence>
<dbReference type="InterPro" id="IPR026444">
    <property type="entry name" value="Secre_tail"/>
</dbReference>
<evidence type="ECO:0000259" key="4">
    <source>
        <dbReference type="SMART" id="SM00237"/>
    </source>
</evidence>
<dbReference type="NCBIfam" id="TIGR02608">
    <property type="entry name" value="delta_60_rpt"/>
    <property type="match status" value="12"/>
</dbReference>
<dbReference type="RefSeq" id="WP_137263581.1">
    <property type="nucleotide sequence ID" value="NZ_SZQL01000021.1"/>
</dbReference>
<dbReference type="GO" id="GO:0007154">
    <property type="term" value="P:cell communication"/>
    <property type="evidence" value="ECO:0007669"/>
    <property type="project" value="InterPro"/>
</dbReference>
<protein>
    <submittedName>
        <fullName evidence="5">T9SS type A sorting domain-containing protein</fullName>
    </submittedName>
</protein>
<organism evidence="5 6">
    <name type="scientific">Ilyomonas limi</name>
    <dbReference type="NCBI Taxonomy" id="2575867"/>
    <lineage>
        <taxon>Bacteria</taxon>
        <taxon>Pseudomonadati</taxon>
        <taxon>Bacteroidota</taxon>
        <taxon>Chitinophagia</taxon>
        <taxon>Chitinophagales</taxon>
        <taxon>Chitinophagaceae</taxon>
        <taxon>Ilyomonas</taxon>
    </lineage>
</organism>
<feature type="domain" description="Calx-beta" evidence="4">
    <location>
        <begin position="800"/>
        <end position="897"/>
    </location>
</feature>
<keyword evidence="1" id="KW-0732">Signal</keyword>
<dbReference type="InterPro" id="IPR038081">
    <property type="entry name" value="CalX-like_sf"/>
</dbReference>
<keyword evidence="6" id="KW-1185">Reference proteome</keyword>
<dbReference type="Gene3D" id="2.60.40.2030">
    <property type="match status" value="1"/>
</dbReference>
<evidence type="ECO:0000256" key="2">
    <source>
        <dbReference type="ARBA" id="ARBA00022737"/>
    </source>
</evidence>
<dbReference type="InterPro" id="IPR013431">
    <property type="entry name" value="Delta_60_rpt"/>
</dbReference>
<dbReference type="Gene3D" id="2.80.10.50">
    <property type="match status" value="7"/>
</dbReference>
<evidence type="ECO:0000313" key="6">
    <source>
        <dbReference type="Proteomes" id="UP000305848"/>
    </source>
</evidence>
<dbReference type="InterPro" id="IPR003644">
    <property type="entry name" value="Calx_beta"/>
</dbReference>
<gene>
    <name evidence="5" type="ORF">FC093_19940</name>
</gene>
<dbReference type="SMART" id="SM00237">
    <property type="entry name" value="Calx_beta"/>
    <property type="match status" value="1"/>
</dbReference>
<dbReference type="Pfam" id="PF03160">
    <property type="entry name" value="Calx-beta"/>
    <property type="match status" value="1"/>
</dbReference>
<dbReference type="Pfam" id="PF18962">
    <property type="entry name" value="Por_Secre_tail"/>
    <property type="match status" value="1"/>
</dbReference>
<dbReference type="Proteomes" id="UP000305848">
    <property type="component" value="Unassembled WGS sequence"/>
</dbReference>
<dbReference type="NCBIfam" id="TIGR04183">
    <property type="entry name" value="Por_Secre_tail"/>
    <property type="match status" value="1"/>
</dbReference>
<keyword evidence="2" id="KW-0677">Repeat</keyword>
<dbReference type="EMBL" id="SZQL01000021">
    <property type="protein sequence ID" value="TKK65383.1"/>
    <property type="molecule type" value="Genomic_DNA"/>
</dbReference>
<dbReference type="AlphaFoldDB" id="A0A4V5UU02"/>
<keyword evidence="3" id="KW-0106">Calcium</keyword>
<name>A0A4V5UU02_9BACT</name>
<comment type="caution">
    <text evidence="5">The sequence shown here is derived from an EMBL/GenBank/DDBJ whole genome shotgun (WGS) entry which is preliminary data.</text>
</comment>
<evidence type="ECO:0000256" key="3">
    <source>
        <dbReference type="ARBA" id="ARBA00022837"/>
    </source>
</evidence>
<evidence type="ECO:0000313" key="5">
    <source>
        <dbReference type="EMBL" id="TKK65383.1"/>
    </source>
</evidence>
<reference evidence="5 6" key="1">
    <citation type="submission" date="2019-05" db="EMBL/GenBank/DDBJ databases">
        <title>Panacibacter sp. strain 17mud1-8 Genome sequencing and assembly.</title>
        <authorList>
            <person name="Chhetri G."/>
        </authorList>
    </citation>
    <scope>NUCLEOTIDE SEQUENCE [LARGE SCALE GENOMIC DNA]</scope>
    <source>
        <strain evidence="5 6">17mud1-8</strain>
    </source>
</reference>
<sequence length="1009" mass="108348">MKKLCLSLLFYVCIFKISGQPGSLDSSFGNNGIQTTSFFHNLNIYDEEGRVVLTSANGDFFAVIGLSAYTAIAKYLPNGRLDSSYGNAGYSKAVILSNPSAVLRGDKVILAGYTIGLETYTRDFTLVRYTADGILDSSFGVDGRVITDFNNSEDEATSIALQGDRIIVGGYTTSDFEFGDFDFALARYTANGILDSSFGANGILTTDFNNSNDEARSIAIQGNKIIAAGSNNGDFALARYTANGVLDSAFGVNGIITADFNNSEDEANAIAVQGNRIIVAGYTYNPNSSNDFALARYTADGVLDASFGENGKATTDFNNSSDDHAKAVVLQGDKIIVTGYTGDPGTNTSTFALIRYMDDGALDLSFGKKGKVTTNFNNQDYANAIALQGDKIIVGGSTTNLKPYFTDLALARYTANGALDASFGQDGKLTDYIPLGQTYFTSTAIQGSKIVAAGYAFINNDKTDFVLARYTADGVLDASFGENGKVITDFSGYAFATSVAVQGNKIIVGGYAFNPVNRNEDFALARYTDDGTLDSSFGVNGIITTDFNNSGDVANAIVLQGDKIILAGNITNPDYTNDFAIARYTADGVLDFTFGEHGKVTTDFHNHSYDIANSITLQGDKILVGGTTYYYDESTNFFALARYTANGVLDASFGVNGKVTTNFNNSYGGVNSIATQGNKIIIGGFSGDDFALARYTADGTLDSSFGGKGIVTTDFNNAQDLAYSMVVEGDKIILAGFSNNNFALARYKTDGVLDASFGENGKVVTPLGGSAFIQAFAVHQNRLYAVGRFTFQVNDIYGIVAAYQLEVPEPTISIADVAVQESKRLAIVTVRLSALVNQIVRVHYTTRDKTAAHSEDYLSVNGPLLFIPHFNTTAKVIIPIVDDNKEEGDEQFEIVLTKPWNATIQDSIGVVTIIDDDNALVTKQNTSLYINVSPNPAKNAFTIQLQSSNLKQSVSILVYDVSGRLIEEKTNIRIGQSFRLGEQYKAGTYIMEAVQGNQRTQTKVIKTYQ</sequence>
<accession>A0A4V5UU02</accession>
<dbReference type="SUPFAM" id="SSF141072">
    <property type="entry name" value="CalX-like"/>
    <property type="match status" value="1"/>
</dbReference>